<evidence type="ECO:0000256" key="1">
    <source>
        <dbReference type="SAM" id="Phobius"/>
    </source>
</evidence>
<dbReference type="AlphaFoldDB" id="A0A1I5TGP0"/>
<dbReference type="Proteomes" id="UP000199306">
    <property type="component" value="Unassembled WGS sequence"/>
</dbReference>
<gene>
    <name evidence="2" type="ORF">SAMN04515674_10644</name>
</gene>
<dbReference type="RefSeq" id="WP_092017138.1">
    <property type="nucleotide sequence ID" value="NZ_FOXH01000006.1"/>
</dbReference>
<dbReference type="GO" id="GO:0008237">
    <property type="term" value="F:metallopeptidase activity"/>
    <property type="evidence" value="ECO:0007669"/>
    <property type="project" value="UniProtKB-KW"/>
</dbReference>
<name>A0A1I5TGP0_9BACT</name>
<dbReference type="OrthoDB" id="9759690at2"/>
<feature type="transmembrane region" description="Helical" evidence="1">
    <location>
        <begin position="162"/>
        <end position="183"/>
    </location>
</feature>
<keyword evidence="3" id="KW-1185">Reference proteome</keyword>
<dbReference type="GO" id="GO:0006508">
    <property type="term" value="P:proteolysis"/>
    <property type="evidence" value="ECO:0007669"/>
    <property type="project" value="UniProtKB-KW"/>
</dbReference>
<dbReference type="EMBL" id="FOXH01000006">
    <property type="protein sequence ID" value="SFP82242.1"/>
    <property type="molecule type" value="Genomic_DNA"/>
</dbReference>
<accession>A0A1I5TGP0</accession>
<feature type="transmembrane region" description="Helical" evidence="1">
    <location>
        <begin position="203"/>
        <end position="222"/>
    </location>
</feature>
<protein>
    <submittedName>
        <fullName evidence="2">Putative peptide zinc metalloprotease protein</fullName>
    </submittedName>
</protein>
<dbReference type="CDD" id="cd05709">
    <property type="entry name" value="S2P-M50"/>
    <property type="match status" value="1"/>
</dbReference>
<keyword evidence="2" id="KW-0482">Metalloprotease</keyword>
<feature type="transmembrane region" description="Helical" evidence="1">
    <location>
        <begin position="256"/>
        <end position="275"/>
    </location>
</feature>
<evidence type="ECO:0000313" key="2">
    <source>
        <dbReference type="EMBL" id="SFP82242.1"/>
    </source>
</evidence>
<feature type="transmembrane region" description="Helical" evidence="1">
    <location>
        <begin position="384"/>
        <end position="402"/>
    </location>
</feature>
<keyword evidence="1" id="KW-1133">Transmembrane helix</keyword>
<feature type="transmembrane region" description="Helical" evidence="1">
    <location>
        <begin position="344"/>
        <end position="364"/>
    </location>
</feature>
<proteinExistence type="predicted"/>
<keyword evidence="2" id="KW-0645">Protease</keyword>
<dbReference type="STRING" id="1079859.SAMN04515674_10644"/>
<sequence>MNATYTIEEIEHNGDKRSYLLTVGGKPYQVGELFYLILQGKSDKKTNEEIVDSLNKWASGSYRFTISELEQIIEHKIKPLGVWNPPAVNTTSLAGIGNIRWQKTVFTFEQMRWLLAIVKYAFVPAFFFPVLILALGANYYYMNELIGMGSYAAHKAAVSSDCLRGFSYVVLFYPLITFILFAHELGHAAASYLFGVKPKNIGFGIYYIFPVLFTDVTGIWKLNKTKRVIVNLGGIFIQAIINLGLIYWTYHSGTNPEIIAMITFLLKINVATMIINGLPFMKFDGYWVYSDLFTLPNLRQQSNIYLVRFLNRFFPKLPIRIPEKVLQMVDLKNPFLIIYSIGRYIFMVYFYGKIIVFFFNTISMMPLAARNLINDFSICSAEPFLQASFSLGLFVYFTTVNTKTYRSYFKNRRNA</sequence>
<keyword evidence="1" id="KW-0472">Membrane</keyword>
<feature type="transmembrane region" description="Helical" evidence="1">
    <location>
        <begin position="229"/>
        <end position="250"/>
    </location>
</feature>
<keyword evidence="1" id="KW-0812">Transmembrane</keyword>
<feature type="transmembrane region" description="Helical" evidence="1">
    <location>
        <begin position="120"/>
        <end position="141"/>
    </location>
</feature>
<keyword evidence="2" id="KW-0378">Hydrolase</keyword>
<organism evidence="2 3">
    <name type="scientific">Pseudarcicella hirudinis</name>
    <dbReference type="NCBI Taxonomy" id="1079859"/>
    <lineage>
        <taxon>Bacteria</taxon>
        <taxon>Pseudomonadati</taxon>
        <taxon>Bacteroidota</taxon>
        <taxon>Cytophagia</taxon>
        <taxon>Cytophagales</taxon>
        <taxon>Flectobacillaceae</taxon>
        <taxon>Pseudarcicella</taxon>
    </lineage>
</organism>
<evidence type="ECO:0000313" key="3">
    <source>
        <dbReference type="Proteomes" id="UP000199306"/>
    </source>
</evidence>
<reference evidence="2 3" key="1">
    <citation type="submission" date="2016-10" db="EMBL/GenBank/DDBJ databases">
        <authorList>
            <person name="de Groot N.N."/>
        </authorList>
    </citation>
    <scope>NUCLEOTIDE SEQUENCE [LARGE SCALE GENOMIC DNA]</scope>
    <source>
        <strain evidence="3">E92,LMG 26720,CCM 7988</strain>
    </source>
</reference>